<keyword evidence="3" id="KW-1185">Reference proteome</keyword>
<accession>A0A8H4CNI6</accession>
<evidence type="ECO:0008006" key="4">
    <source>
        <dbReference type="Google" id="ProtNLM"/>
    </source>
</evidence>
<dbReference type="RefSeq" id="XP_045266397.1">
    <property type="nucleotide sequence ID" value="XM_045408654.1"/>
</dbReference>
<dbReference type="SUPFAM" id="SSF57701">
    <property type="entry name" value="Zn2/Cys6 DNA-binding domain"/>
    <property type="match status" value="1"/>
</dbReference>
<comment type="caution">
    <text evidence="2">The sequence shown here is derived from an EMBL/GenBank/DDBJ whole genome shotgun (WGS) entry which is preliminary data.</text>
</comment>
<feature type="compositionally biased region" description="Basic and acidic residues" evidence="1">
    <location>
        <begin position="82"/>
        <end position="97"/>
    </location>
</feature>
<dbReference type="GO" id="GO:0000981">
    <property type="term" value="F:DNA-binding transcription factor activity, RNA polymerase II-specific"/>
    <property type="evidence" value="ECO:0007669"/>
    <property type="project" value="InterPro"/>
</dbReference>
<dbReference type="Proteomes" id="UP000613401">
    <property type="component" value="Unassembled WGS sequence"/>
</dbReference>
<name>A0A8H4CNI6_COLGL</name>
<dbReference type="GO" id="GO:0008270">
    <property type="term" value="F:zinc ion binding"/>
    <property type="evidence" value="ECO:0007669"/>
    <property type="project" value="InterPro"/>
</dbReference>
<evidence type="ECO:0000313" key="2">
    <source>
        <dbReference type="EMBL" id="KAF3807238.1"/>
    </source>
</evidence>
<sequence>MSSTDPSKRTNSLACERCRAQKLRCDWPAAGVVKEFNAERIILVALVARRGREQGGQGQLHFIWLIRGESRSSRRRYGKNRAIGEVHGKRITQDSPQ</sequence>
<evidence type="ECO:0000313" key="3">
    <source>
        <dbReference type="Proteomes" id="UP000613401"/>
    </source>
</evidence>
<gene>
    <name evidence="2" type="ORF">GCG54_00008693</name>
</gene>
<organism evidence="2 3">
    <name type="scientific">Colletotrichum gloeosporioides</name>
    <name type="common">Anthracnose fungus</name>
    <name type="synonym">Glomerella cingulata</name>
    <dbReference type="NCBI Taxonomy" id="474922"/>
    <lineage>
        <taxon>Eukaryota</taxon>
        <taxon>Fungi</taxon>
        <taxon>Dikarya</taxon>
        <taxon>Ascomycota</taxon>
        <taxon>Pezizomycotina</taxon>
        <taxon>Sordariomycetes</taxon>
        <taxon>Hypocreomycetidae</taxon>
        <taxon>Glomerellales</taxon>
        <taxon>Glomerellaceae</taxon>
        <taxon>Colletotrichum</taxon>
        <taxon>Colletotrichum gloeosporioides species complex</taxon>
    </lineage>
</organism>
<reference evidence="2" key="2">
    <citation type="submission" date="2020-03" db="EMBL/GenBank/DDBJ databases">
        <authorList>
            <person name="Fu F.-F."/>
            <person name="Chen J."/>
        </authorList>
    </citation>
    <scope>NUCLEOTIDE SEQUENCE</scope>
    <source>
        <strain evidence="2">Lc1</strain>
    </source>
</reference>
<reference evidence="2" key="1">
    <citation type="journal article" date="2020" name="Phytopathology">
        <title>Genome sequence and comparative analysis of Colletotrichum gloeosporioides isolated from Liriodendron leaves.</title>
        <authorList>
            <person name="Fu F.F."/>
            <person name="Hao Z."/>
            <person name="Wang P."/>
            <person name="Lu Y."/>
            <person name="Xue L.J."/>
            <person name="Wei G."/>
            <person name="Tian Y."/>
            <person name="Baishi H."/>
            <person name="Xu H."/>
            <person name="Shi J."/>
            <person name="Cheng T."/>
            <person name="Wang G."/>
            <person name="Yi Y."/>
            <person name="Chen J."/>
        </authorList>
    </citation>
    <scope>NUCLEOTIDE SEQUENCE</scope>
    <source>
        <strain evidence="2">Lc1</strain>
    </source>
</reference>
<feature type="region of interest" description="Disordered" evidence="1">
    <location>
        <begin position="76"/>
        <end position="97"/>
    </location>
</feature>
<protein>
    <recommendedName>
        <fullName evidence="4">Zn(2)-C6 fungal-type domain-containing protein</fullName>
    </recommendedName>
</protein>
<proteinExistence type="predicted"/>
<evidence type="ECO:0000256" key="1">
    <source>
        <dbReference type="SAM" id="MobiDB-lite"/>
    </source>
</evidence>
<dbReference type="AlphaFoldDB" id="A0A8H4CNI6"/>
<dbReference type="GeneID" id="69015833"/>
<dbReference type="InterPro" id="IPR036864">
    <property type="entry name" value="Zn2-C6_fun-type_DNA-bd_sf"/>
</dbReference>
<dbReference type="EMBL" id="WVTB01000030">
    <property type="protein sequence ID" value="KAF3807238.1"/>
    <property type="molecule type" value="Genomic_DNA"/>
</dbReference>